<keyword evidence="2" id="KW-1185">Reference proteome</keyword>
<evidence type="ECO:0000313" key="1">
    <source>
        <dbReference type="EMBL" id="MBM7058968.1"/>
    </source>
</evidence>
<comment type="caution">
    <text evidence="1">The sequence shown here is derived from an EMBL/GenBank/DDBJ whole genome shotgun (WGS) entry which is preliminary data.</text>
</comment>
<protein>
    <submittedName>
        <fullName evidence="1">Uncharacterized protein</fullName>
    </submittedName>
</protein>
<organism evidence="1 2">
    <name type="scientific">Streptomyces durocortorensis</name>
    <dbReference type="NCBI Taxonomy" id="2811104"/>
    <lineage>
        <taxon>Bacteria</taxon>
        <taxon>Bacillati</taxon>
        <taxon>Actinomycetota</taxon>
        <taxon>Actinomycetes</taxon>
        <taxon>Kitasatosporales</taxon>
        <taxon>Streptomycetaceae</taxon>
        <taxon>Streptomyces</taxon>
    </lineage>
</organism>
<accession>A0ABS2IAY8</accession>
<sequence length="128" mass="13898">MEVTVSVRRTLKQALAALTSPGWSRVHTDPEQLHQVLAEQTAAANRDAADHATEAAAWNTDELHVQPGLLEVRRDVLADVHYLEGLLIGARHRGLDTELIERLAAAVDTGHELTVLLADAARTTITTP</sequence>
<dbReference type="EMBL" id="JAFEUF010000486">
    <property type="protein sequence ID" value="MBM7058968.1"/>
    <property type="molecule type" value="Genomic_DNA"/>
</dbReference>
<evidence type="ECO:0000313" key="2">
    <source>
        <dbReference type="Proteomes" id="UP000712045"/>
    </source>
</evidence>
<proteinExistence type="predicted"/>
<dbReference type="Proteomes" id="UP000712045">
    <property type="component" value="Unassembled WGS sequence"/>
</dbReference>
<name>A0ABS2IAY8_9ACTN</name>
<reference evidence="1 2" key="1">
    <citation type="submission" date="2021-02" db="EMBL/GenBank/DDBJ databases">
        <title>Genome Streptomyces sp. RHZ10.</title>
        <authorList>
            <person name="Besaury L."/>
        </authorList>
    </citation>
    <scope>NUCLEOTIDE SEQUENCE [LARGE SCALE GENOMIC DNA]</scope>
    <source>
        <strain evidence="1 2">RHZ10</strain>
    </source>
</reference>
<gene>
    <name evidence="1" type="ORF">JS521_35615</name>
</gene>